<evidence type="ECO:0000313" key="2">
    <source>
        <dbReference type="Proteomes" id="UP000309997"/>
    </source>
</evidence>
<dbReference type="EMBL" id="RCHU02000010">
    <property type="protein sequence ID" value="KAL3577664.1"/>
    <property type="molecule type" value="Genomic_DNA"/>
</dbReference>
<keyword evidence="2" id="KW-1185">Reference proteome</keyword>
<accession>A0ACC4BGK7</accession>
<proteinExistence type="predicted"/>
<sequence length="136" mass="15999">MTDHRLQDLGGHCRLLVIKFLVWKLCWKFGDYPVERCSKQMNQQSNFQFHGLLINLLSVGELGLRDETSNPLEVTDELGLHCPALKMPRYHHLESFDNVMDCLQLLFFYYMSIRMQLLEFACRSSGYNILHVLFLN</sequence>
<evidence type="ECO:0000313" key="1">
    <source>
        <dbReference type="EMBL" id="KAL3577664.1"/>
    </source>
</evidence>
<dbReference type="Proteomes" id="UP000309997">
    <property type="component" value="Unassembled WGS sequence"/>
</dbReference>
<name>A0ACC4BGK7_POPAL</name>
<organism evidence="1 2">
    <name type="scientific">Populus alba</name>
    <name type="common">White poplar</name>
    <dbReference type="NCBI Taxonomy" id="43335"/>
    <lineage>
        <taxon>Eukaryota</taxon>
        <taxon>Viridiplantae</taxon>
        <taxon>Streptophyta</taxon>
        <taxon>Embryophyta</taxon>
        <taxon>Tracheophyta</taxon>
        <taxon>Spermatophyta</taxon>
        <taxon>Magnoliopsida</taxon>
        <taxon>eudicotyledons</taxon>
        <taxon>Gunneridae</taxon>
        <taxon>Pentapetalae</taxon>
        <taxon>rosids</taxon>
        <taxon>fabids</taxon>
        <taxon>Malpighiales</taxon>
        <taxon>Salicaceae</taxon>
        <taxon>Saliceae</taxon>
        <taxon>Populus</taxon>
    </lineage>
</organism>
<comment type="caution">
    <text evidence="1">The sequence shown here is derived from an EMBL/GenBank/DDBJ whole genome shotgun (WGS) entry which is preliminary data.</text>
</comment>
<protein>
    <submittedName>
        <fullName evidence="1">Uncharacterized protein</fullName>
    </submittedName>
</protein>
<reference evidence="1 2" key="1">
    <citation type="journal article" date="2024" name="Plant Biotechnol. J.">
        <title>Genome and CRISPR/Cas9 system of a widespread forest tree (Populus alba) in the world.</title>
        <authorList>
            <person name="Liu Y.J."/>
            <person name="Jiang P.F."/>
            <person name="Han X.M."/>
            <person name="Li X.Y."/>
            <person name="Wang H.M."/>
            <person name="Wang Y.J."/>
            <person name="Wang X.X."/>
            <person name="Zeng Q.Y."/>
        </authorList>
    </citation>
    <scope>NUCLEOTIDE SEQUENCE [LARGE SCALE GENOMIC DNA]</scope>
    <source>
        <strain evidence="2">cv. PAL-ZL1</strain>
    </source>
</reference>
<gene>
    <name evidence="1" type="ORF">D5086_019168</name>
</gene>